<dbReference type="AlphaFoldDB" id="A0A6L2MQP1"/>
<evidence type="ECO:0000256" key="1">
    <source>
        <dbReference type="SAM" id="Coils"/>
    </source>
</evidence>
<dbReference type="Pfam" id="PF14223">
    <property type="entry name" value="Retrotran_gag_2"/>
    <property type="match status" value="1"/>
</dbReference>
<dbReference type="EMBL" id="BKCJ010006924">
    <property type="protein sequence ID" value="GEU74645.1"/>
    <property type="molecule type" value="Genomic_DNA"/>
</dbReference>
<name>A0A6L2MQP1_TANCI</name>
<accession>A0A6L2MQP1</accession>
<proteinExistence type="predicted"/>
<protein>
    <submittedName>
        <fullName evidence="2">Uncharacterized protein</fullName>
    </submittedName>
</protein>
<dbReference type="PANTHER" id="PTHR35317:SF29">
    <property type="entry name" value="CCHC-TYPE DOMAIN-CONTAINING PROTEIN"/>
    <property type="match status" value="1"/>
</dbReference>
<comment type="caution">
    <text evidence="2">The sequence shown here is derived from an EMBL/GenBank/DDBJ whole genome shotgun (WGS) entry which is preliminary data.</text>
</comment>
<organism evidence="2">
    <name type="scientific">Tanacetum cinerariifolium</name>
    <name type="common">Dalmatian daisy</name>
    <name type="synonym">Chrysanthemum cinerariifolium</name>
    <dbReference type="NCBI Taxonomy" id="118510"/>
    <lineage>
        <taxon>Eukaryota</taxon>
        <taxon>Viridiplantae</taxon>
        <taxon>Streptophyta</taxon>
        <taxon>Embryophyta</taxon>
        <taxon>Tracheophyta</taxon>
        <taxon>Spermatophyta</taxon>
        <taxon>Magnoliopsida</taxon>
        <taxon>eudicotyledons</taxon>
        <taxon>Gunneridae</taxon>
        <taxon>Pentapetalae</taxon>
        <taxon>asterids</taxon>
        <taxon>campanulids</taxon>
        <taxon>Asterales</taxon>
        <taxon>Asteraceae</taxon>
        <taxon>Asteroideae</taxon>
        <taxon>Anthemideae</taxon>
        <taxon>Anthemidinae</taxon>
        <taxon>Tanacetum</taxon>
    </lineage>
</organism>
<sequence length="450" mass="51870">MMQLVPVEEVYVEALQVKHPIIDWEIYFEGKKDYWKIIRLGGHTVVYQFFMDMLKQFDREDLHQLWALVKETLKFALLLKIRIILSQRRINHSQRLVLVILGMYSVIDPMIKESSNSMRTCYAFKTASKRLSAAKSKLMRRYALSSNVNCKPISPYVVSATKLPILNLNEFDLWEMRIEQYFLMTDYSLWEVILNDDSLSSTRVIESVVQPVAPTTAEQRLARKNELKARGTFLMALPDKHQLKFNVHKDAKTLMEAIEKRFGGNKETKKVYKTLLKQQYENFIGSSSESLDQIHDRLEKLISQIEILRESLSQEDINLKFLRSIPTEWRTHILIWRKKTDLEEQSLDDLFNSLKIYKAEVTSSSSASTSTQNIAFVSSSSTDNTNEPVSAAASVSVVSAKIHVFALLNVDTLSNTVIYLFFASQSTSPQLDNDDLKQIDADNLKEMDLK</sequence>
<keyword evidence="1" id="KW-0175">Coiled coil</keyword>
<reference evidence="2" key="1">
    <citation type="journal article" date="2019" name="Sci. Rep.">
        <title>Draft genome of Tanacetum cinerariifolium, the natural source of mosquito coil.</title>
        <authorList>
            <person name="Yamashiro T."/>
            <person name="Shiraishi A."/>
            <person name="Satake H."/>
            <person name="Nakayama K."/>
        </authorList>
    </citation>
    <scope>NUCLEOTIDE SEQUENCE</scope>
</reference>
<evidence type="ECO:0000313" key="2">
    <source>
        <dbReference type="EMBL" id="GEU74645.1"/>
    </source>
</evidence>
<dbReference type="PANTHER" id="PTHR35317">
    <property type="entry name" value="OS04G0629600 PROTEIN"/>
    <property type="match status" value="1"/>
</dbReference>
<gene>
    <name evidence="2" type="ORF">Tci_046623</name>
</gene>
<feature type="coiled-coil region" evidence="1">
    <location>
        <begin position="291"/>
        <end position="318"/>
    </location>
</feature>